<name>A0A074MDB9_9BACL</name>
<proteinExistence type="predicted"/>
<keyword evidence="2" id="KW-1185">Reference proteome</keyword>
<protein>
    <submittedName>
        <fullName evidence="1">Uncharacterized protein</fullName>
    </submittedName>
</protein>
<dbReference type="OrthoDB" id="2855075at2"/>
<sequence>MSLTLCFETTSFAQGAKLPDLHARLTELYEVSTSARLYGDEFFKCEDIYGIPFDGKTELADWMYDNSTGNNVGERKLLTQLIDRTPSMESSEYQTFCAEVGSGSSSQQVALVFLRIPHQQYALHVTTIHELIIAHRHYLINCPDIESFLEEVKLCFTNLFFHDNVADSLKTLSKPFEDYKYEIIRHLTALNDQFPFVVQQNPKQKMGVVLKAFQSLTQIAASMEGVGNKSSAAKRFEFEFKDADGTPVKIICEPHTKFELDMKQRFDRLYFFQGLPEIEEGKILIAHIGKHL</sequence>
<evidence type="ECO:0000313" key="1">
    <source>
        <dbReference type="EMBL" id="KEO83857.1"/>
    </source>
</evidence>
<reference evidence="1 2" key="1">
    <citation type="journal article" date="2013" name="Int. J. Syst. Evol. Microbiol.">
        <title>Tumebacillus flagellatus sp. nov., an alpha-amylase/pullulanase-producing bacterium isolated from cassava wastewater.</title>
        <authorList>
            <person name="Wang Q."/>
            <person name="Xie N."/>
            <person name="Qin Y."/>
            <person name="Shen N."/>
            <person name="Zhu J."/>
            <person name="Mi H."/>
            <person name="Huang R."/>
        </authorList>
    </citation>
    <scope>NUCLEOTIDE SEQUENCE [LARGE SCALE GENOMIC DNA]</scope>
    <source>
        <strain evidence="1 2">GST4</strain>
    </source>
</reference>
<gene>
    <name evidence="1" type="ORF">EL26_08040</name>
</gene>
<evidence type="ECO:0000313" key="2">
    <source>
        <dbReference type="Proteomes" id="UP000027931"/>
    </source>
</evidence>
<dbReference type="eggNOG" id="ENOG50332F6">
    <property type="taxonomic scope" value="Bacteria"/>
</dbReference>
<dbReference type="EMBL" id="JMIR01000008">
    <property type="protein sequence ID" value="KEO83857.1"/>
    <property type="molecule type" value="Genomic_DNA"/>
</dbReference>
<comment type="caution">
    <text evidence="1">The sequence shown here is derived from an EMBL/GenBank/DDBJ whole genome shotgun (WGS) entry which is preliminary data.</text>
</comment>
<dbReference type="RefSeq" id="WP_038086292.1">
    <property type="nucleotide sequence ID" value="NZ_JMIR01000008.1"/>
</dbReference>
<dbReference type="STRING" id="1157490.EL26_08040"/>
<organism evidence="1 2">
    <name type="scientific">Tumebacillus flagellatus</name>
    <dbReference type="NCBI Taxonomy" id="1157490"/>
    <lineage>
        <taxon>Bacteria</taxon>
        <taxon>Bacillati</taxon>
        <taxon>Bacillota</taxon>
        <taxon>Bacilli</taxon>
        <taxon>Bacillales</taxon>
        <taxon>Alicyclobacillaceae</taxon>
        <taxon>Tumebacillus</taxon>
    </lineage>
</organism>
<dbReference type="AlphaFoldDB" id="A0A074MDB9"/>
<dbReference type="Proteomes" id="UP000027931">
    <property type="component" value="Unassembled WGS sequence"/>
</dbReference>
<accession>A0A074MDB9</accession>